<dbReference type="PANTHER" id="PTHR46481:SF10">
    <property type="entry name" value="ZINC FINGER BED DOMAIN-CONTAINING PROTEIN 39"/>
    <property type="match status" value="1"/>
</dbReference>
<evidence type="ECO:0000256" key="2">
    <source>
        <dbReference type="ARBA" id="ARBA00022723"/>
    </source>
</evidence>
<comment type="caution">
    <text evidence="7">The sequence shown here is derived from an EMBL/GenBank/DDBJ whole genome shotgun (WGS) entry which is preliminary data.</text>
</comment>
<keyword evidence="3" id="KW-0863">Zinc-finger</keyword>
<dbReference type="Proteomes" id="UP001362999">
    <property type="component" value="Unassembled WGS sequence"/>
</dbReference>
<dbReference type="GO" id="GO:0008270">
    <property type="term" value="F:zinc ion binding"/>
    <property type="evidence" value="ECO:0007669"/>
    <property type="project" value="UniProtKB-KW"/>
</dbReference>
<dbReference type="EMBL" id="JAWWNJ010000135">
    <property type="protein sequence ID" value="KAK6984665.1"/>
    <property type="molecule type" value="Genomic_DNA"/>
</dbReference>
<dbReference type="SUPFAM" id="SSF140996">
    <property type="entry name" value="Hermes dimerisation domain"/>
    <property type="match status" value="1"/>
</dbReference>
<keyword evidence="4" id="KW-0862">Zinc</keyword>
<dbReference type="AlphaFoldDB" id="A0AAV9ZKD2"/>
<feature type="region of interest" description="Disordered" evidence="6">
    <location>
        <begin position="239"/>
        <end position="317"/>
    </location>
</feature>
<evidence type="ECO:0000313" key="8">
    <source>
        <dbReference type="Proteomes" id="UP001362999"/>
    </source>
</evidence>
<evidence type="ECO:0000256" key="3">
    <source>
        <dbReference type="ARBA" id="ARBA00022771"/>
    </source>
</evidence>
<protein>
    <submittedName>
        <fullName evidence="7">Dimer-Tnp-hAT domain-containing protein</fullName>
    </submittedName>
</protein>
<feature type="compositionally biased region" description="Acidic residues" evidence="6">
    <location>
        <begin position="286"/>
        <end position="310"/>
    </location>
</feature>
<proteinExistence type="predicted"/>
<organism evidence="7 8">
    <name type="scientific">Favolaschia claudopus</name>
    <dbReference type="NCBI Taxonomy" id="2862362"/>
    <lineage>
        <taxon>Eukaryota</taxon>
        <taxon>Fungi</taxon>
        <taxon>Dikarya</taxon>
        <taxon>Basidiomycota</taxon>
        <taxon>Agaricomycotina</taxon>
        <taxon>Agaricomycetes</taxon>
        <taxon>Agaricomycetidae</taxon>
        <taxon>Agaricales</taxon>
        <taxon>Marasmiineae</taxon>
        <taxon>Mycenaceae</taxon>
        <taxon>Favolaschia</taxon>
    </lineage>
</organism>
<evidence type="ECO:0000256" key="1">
    <source>
        <dbReference type="ARBA" id="ARBA00004123"/>
    </source>
</evidence>
<comment type="subcellular location">
    <subcellularLocation>
        <location evidence="1">Nucleus</location>
    </subcellularLocation>
</comment>
<evidence type="ECO:0000256" key="6">
    <source>
        <dbReference type="SAM" id="MobiDB-lite"/>
    </source>
</evidence>
<reference evidence="7 8" key="1">
    <citation type="journal article" date="2024" name="J Genomics">
        <title>Draft genome sequencing and assembly of Favolaschia claudopus CIRM-BRFM 2984 isolated from oak limbs.</title>
        <authorList>
            <person name="Navarro D."/>
            <person name="Drula E."/>
            <person name="Chaduli D."/>
            <person name="Cazenave R."/>
            <person name="Ahrendt S."/>
            <person name="Wang J."/>
            <person name="Lipzen A."/>
            <person name="Daum C."/>
            <person name="Barry K."/>
            <person name="Grigoriev I.V."/>
            <person name="Favel A."/>
            <person name="Rosso M.N."/>
            <person name="Martin F."/>
        </authorList>
    </citation>
    <scope>NUCLEOTIDE SEQUENCE [LARGE SCALE GENOMIC DNA]</scope>
    <source>
        <strain evidence="7 8">CIRM-BRFM 2984</strain>
    </source>
</reference>
<dbReference type="GO" id="GO:0005634">
    <property type="term" value="C:nucleus"/>
    <property type="evidence" value="ECO:0007669"/>
    <property type="project" value="UniProtKB-SubCell"/>
</dbReference>
<dbReference type="InterPro" id="IPR012337">
    <property type="entry name" value="RNaseH-like_sf"/>
</dbReference>
<keyword evidence="2" id="KW-0479">Metal-binding</keyword>
<keyword evidence="5" id="KW-0539">Nucleus</keyword>
<dbReference type="InterPro" id="IPR052035">
    <property type="entry name" value="ZnF_BED_domain_contain"/>
</dbReference>
<evidence type="ECO:0000313" key="7">
    <source>
        <dbReference type="EMBL" id="KAK6984665.1"/>
    </source>
</evidence>
<gene>
    <name evidence="7" type="ORF">R3P38DRAFT_3451924</name>
</gene>
<evidence type="ECO:0000256" key="4">
    <source>
        <dbReference type="ARBA" id="ARBA00022833"/>
    </source>
</evidence>
<keyword evidence="8" id="KW-1185">Reference proteome</keyword>
<dbReference type="SUPFAM" id="SSF53098">
    <property type="entry name" value="Ribonuclease H-like"/>
    <property type="match status" value="1"/>
</dbReference>
<name>A0AAV9ZKD2_9AGAR</name>
<feature type="compositionally biased region" description="Acidic residues" evidence="6">
    <location>
        <begin position="250"/>
        <end position="269"/>
    </location>
</feature>
<accession>A0AAV9ZKD2</accession>
<dbReference type="PANTHER" id="PTHR46481">
    <property type="entry name" value="ZINC FINGER BED DOMAIN-CONTAINING PROTEIN 4"/>
    <property type="match status" value="1"/>
</dbReference>
<sequence>MRKHAIQCFGQATVDAAINREANNNPDGSIFAAFARAGQRPVTVSHRVHTNPEARAHIVQWVTESSRPPHLANDRGFRTLMTAGRPSLTVPSGQTVTRDIHTSFIKCKKTIDKLLQDYPGQLNYATDAWTSSNHRAFVAWSVHLHHEGSPLSFLLDIIEVPESHTGKTLANAFDQMLASHGLSNKILSWTGDNASSNDTQTTAMSAMPTNSFQQSNRVRCFAHTINLIVKSILKPFSAPEKKKKKKDGEGDGDGEGNGDGDVDNDDDSIPDLASLSDTSSMRGAFDDEDVDMDLEVEEDYSESDDEGEDVVDGRAALGDDERVDFDAETKLVKKSLEKVRAAV</sequence>
<evidence type="ECO:0000256" key="5">
    <source>
        <dbReference type="ARBA" id="ARBA00023242"/>
    </source>
</evidence>